<accession>A0ABS4I5G1</accession>
<dbReference type="RefSeq" id="WP_167052189.1">
    <property type="nucleotide sequence ID" value="NZ_JAAOZR010000002.1"/>
</dbReference>
<reference evidence="1 2" key="1">
    <citation type="submission" date="2021-03" db="EMBL/GenBank/DDBJ databases">
        <title>Genomic Encyclopedia of Type Strains, Phase IV (KMG-IV): sequencing the most valuable type-strain genomes for metagenomic binning, comparative biology and taxonomic classification.</title>
        <authorList>
            <person name="Goeker M."/>
        </authorList>
    </citation>
    <scope>NUCLEOTIDE SEQUENCE [LARGE SCALE GENOMIC DNA]</scope>
    <source>
        <strain evidence="1 2">DSM 24950</strain>
    </source>
</reference>
<dbReference type="Proteomes" id="UP001519344">
    <property type="component" value="Unassembled WGS sequence"/>
</dbReference>
<evidence type="ECO:0000313" key="2">
    <source>
        <dbReference type="Proteomes" id="UP001519344"/>
    </source>
</evidence>
<dbReference type="EMBL" id="JAGGKV010000019">
    <property type="protein sequence ID" value="MBP1966153.1"/>
    <property type="molecule type" value="Genomic_DNA"/>
</dbReference>
<keyword evidence="2" id="KW-1185">Reference proteome</keyword>
<proteinExistence type="predicted"/>
<protein>
    <submittedName>
        <fullName evidence="1">Uncharacterized protein</fullName>
    </submittedName>
</protein>
<evidence type="ECO:0000313" key="1">
    <source>
        <dbReference type="EMBL" id="MBP1966153.1"/>
    </source>
</evidence>
<name>A0ABS4I5G1_9BACL</name>
<sequence length="156" mass="17856">MEKKIQLIELLCIDDLPQPHSSWSEIFYLASSFLAYKYWGSFEKAAEISDKVELEFKSSGNLVNCDLIELRTELFMIARGCHHSLGTLCVCVCEFRRAQRYQSIWYMACYPYFIVVNCTYRVLPNLVLDTTGEVVDSINGMVNTKRGNISLNGNSN</sequence>
<organism evidence="1 2">
    <name type="scientific">Paenibacillus aceris</name>
    <dbReference type="NCBI Taxonomy" id="869555"/>
    <lineage>
        <taxon>Bacteria</taxon>
        <taxon>Bacillati</taxon>
        <taxon>Bacillota</taxon>
        <taxon>Bacilli</taxon>
        <taxon>Bacillales</taxon>
        <taxon>Paenibacillaceae</taxon>
        <taxon>Paenibacillus</taxon>
    </lineage>
</organism>
<comment type="caution">
    <text evidence="1">The sequence shown here is derived from an EMBL/GenBank/DDBJ whole genome shotgun (WGS) entry which is preliminary data.</text>
</comment>
<gene>
    <name evidence="1" type="ORF">J2Z65_005412</name>
</gene>